<protein>
    <submittedName>
        <fullName evidence="2">Uncharacterized protein</fullName>
    </submittedName>
</protein>
<dbReference type="AlphaFoldDB" id="A0A392SD57"/>
<comment type="caution">
    <text evidence="2">The sequence shown here is derived from an EMBL/GenBank/DDBJ whole genome shotgun (WGS) entry which is preliminary data.</text>
</comment>
<sequence length="59" mass="6925">RKSNKKMATYTSPKNVAQFSQGNLNKSRNKSGTTQEFSEYRVLFRRQVRNGYWTAGRHI</sequence>
<evidence type="ECO:0000313" key="3">
    <source>
        <dbReference type="Proteomes" id="UP000265520"/>
    </source>
</evidence>
<dbReference type="EMBL" id="LXQA010363995">
    <property type="protein sequence ID" value="MCI46873.1"/>
    <property type="molecule type" value="Genomic_DNA"/>
</dbReference>
<organism evidence="2 3">
    <name type="scientific">Trifolium medium</name>
    <dbReference type="NCBI Taxonomy" id="97028"/>
    <lineage>
        <taxon>Eukaryota</taxon>
        <taxon>Viridiplantae</taxon>
        <taxon>Streptophyta</taxon>
        <taxon>Embryophyta</taxon>
        <taxon>Tracheophyta</taxon>
        <taxon>Spermatophyta</taxon>
        <taxon>Magnoliopsida</taxon>
        <taxon>eudicotyledons</taxon>
        <taxon>Gunneridae</taxon>
        <taxon>Pentapetalae</taxon>
        <taxon>rosids</taxon>
        <taxon>fabids</taxon>
        <taxon>Fabales</taxon>
        <taxon>Fabaceae</taxon>
        <taxon>Papilionoideae</taxon>
        <taxon>50 kb inversion clade</taxon>
        <taxon>NPAAA clade</taxon>
        <taxon>Hologalegina</taxon>
        <taxon>IRL clade</taxon>
        <taxon>Trifolieae</taxon>
        <taxon>Trifolium</taxon>
    </lineage>
</organism>
<keyword evidence="3" id="KW-1185">Reference proteome</keyword>
<feature type="region of interest" description="Disordered" evidence="1">
    <location>
        <begin position="1"/>
        <end position="35"/>
    </location>
</feature>
<dbReference type="Proteomes" id="UP000265520">
    <property type="component" value="Unassembled WGS sequence"/>
</dbReference>
<feature type="compositionally biased region" description="Polar residues" evidence="1">
    <location>
        <begin position="9"/>
        <end position="35"/>
    </location>
</feature>
<accession>A0A392SD57</accession>
<name>A0A392SD57_9FABA</name>
<evidence type="ECO:0000313" key="2">
    <source>
        <dbReference type="EMBL" id="MCI46873.1"/>
    </source>
</evidence>
<proteinExistence type="predicted"/>
<reference evidence="2 3" key="1">
    <citation type="journal article" date="2018" name="Front. Plant Sci.">
        <title>Red Clover (Trifolium pratense) and Zigzag Clover (T. medium) - A Picture of Genomic Similarities and Differences.</title>
        <authorList>
            <person name="Dluhosova J."/>
            <person name="Istvanek J."/>
            <person name="Nedelnik J."/>
            <person name="Repkova J."/>
        </authorList>
    </citation>
    <scope>NUCLEOTIDE SEQUENCE [LARGE SCALE GENOMIC DNA]</scope>
    <source>
        <strain evidence="3">cv. 10/8</strain>
        <tissue evidence="2">Leaf</tissue>
    </source>
</reference>
<evidence type="ECO:0000256" key="1">
    <source>
        <dbReference type="SAM" id="MobiDB-lite"/>
    </source>
</evidence>
<feature type="non-terminal residue" evidence="2">
    <location>
        <position position="1"/>
    </location>
</feature>